<dbReference type="InterPro" id="IPR001227">
    <property type="entry name" value="Ac_transferase_dom_sf"/>
</dbReference>
<feature type="active site" evidence="5">
    <location>
        <position position="196"/>
    </location>
</feature>
<dbReference type="SUPFAM" id="SSF52151">
    <property type="entry name" value="FabD/lysophospholipase-like"/>
    <property type="match status" value="1"/>
</dbReference>
<feature type="domain" description="Malonyl-CoA:ACP transacylase (MAT)" evidence="6">
    <location>
        <begin position="7"/>
        <end position="296"/>
    </location>
</feature>
<dbReference type="Proteomes" id="UP000886800">
    <property type="component" value="Unassembled WGS sequence"/>
</dbReference>
<accession>A0A9D1WPW3</accession>
<evidence type="ECO:0000256" key="1">
    <source>
        <dbReference type="ARBA" id="ARBA00022679"/>
    </source>
</evidence>
<organism evidence="7 8">
    <name type="scientific">Candidatus Anaerotruncus excrementipullorum</name>
    <dbReference type="NCBI Taxonomy" id="2838465"/>
    <lineage>
        <taxon>Bacteria</taxon>
        <taxon>Bacillati</taxon>
        <taxon>Bacillota</taxon>
        <taxon>Clostridia</taxon>
        <taxon>Eubacteriales</taxon>
        <taxon>Oscillospiraceae</taxon>
        <taxon>Anaerotruncus</taxon>
    </lineage>
</organism>
<dbReference type="PANTHER" id="PTHR42681:SF1">
    <property type="entry name" value="MALONYL-COA-ACYL CARRIER PROTEIN TRANSACYLASE, MITOCHONDRIAL"/>
    <property type="match status" value="1"/>
</dbReference>
<name>A0A9D1WPW3_9FIRM</name>
<dbReference type="InterPro" id="IPR014043">
    <property type="entry name" value="Acyl_transferase_dom"/>
</dbReference>
<dbReference type="EMBL" id="DXES01000012">
    <property type="protein sequence ID" value="HIX64726.1"/>
    <property type="molecule type" value="Genomic_DNA"/>
</dbReference>
<keyword evidence="1 4" id="KW-0808">Transferase</keyword>
<dbReference type="InterPro" id="IPR050858">
    <property type="entry name" value="Mal-CoA-ACP_Trans/PKS_FabD"/>
</dbReference>
<evidence type="ECO:0000256" key="5">
    <source>
        <dbReference type="PIRSR" id="PIRSR000446-1"/>
    </source>
</evidence>
<comment type="catalytic activity">
    <reaction evidence="3 4">
        <text>holo-[ACP] + malonyl-CoA = malonyl-[ACP] + CoA</text>
        <dbReference type="Rhea" id="RHEA:41792"/>
        <dbReference type="Rhea" id="RHEA-COMP:9623"/>
        <dbReference type="Rhea" id="RHEA-COMP:9685"/>
        <dbReference type="ChEBI" id="CHEBI:57287"/>
        <dbReference type="ChEBI" id="CHEBI:57384"/>
        <dbReference type="ChEBI" id="CHEBI:64479"/>
        <dbReference type="ChEBI" id="CHEBI:78449"/>
        <dbReference type="EC" id="2.3.1.39"/>
    </reaction>
</comment>
<reference evidence="7" key="2">
    <citation type="submission" date="2021-04" db="EMBL/GenBank/DDBJ databases">
        <authorList>
            <person name="Gilroy R."/>
        </authorList>
    </citation>
    <scope>NUCLEOTIDE SEQUENCE</scope>
    <source>
        <strain evidence="7">CHK188-5543</strain>
    </source>
</reference>
<sequence length="306" mass="32212">MANTAFLFSGQGSQYPGMGKEFYDNFPAARQVYECGGDILGFDLAKVSFEGPEEQLGRTAISQPAIFACSMAAWAVAKQLCTPAAVAGHSLGEYAALTAAGAWGLEEGFRLIGARGAAMQQAAEENPGAMFAILGSDETTIAQVCQQTPGYVLPVNFNSPAQTVIAGELEPVQQAAATLAEMGFKAVRLAVSSGFHSQLMASAAQQFAQAAAGIPMAGPQLPFYCNLTGEKFLPGTDLHSYLAQHIVSPVRFHQEVGAMAADGIDTFVELGPGKVLTNLVKRSYKGLAAYNVENCKTLEKWKATLA</sequence>
<evidence type="ECO:0000313" key="7">
    <source>
        <dbReference type="EMBL" id="HIX64726.1"/>
    </source>
</evidence>
<dbReference type="InterPro" id="IPR016036">
    <property type="entry name" value="Malonyl_transacylase_ACP-bd"/>
</dbReference>
<evidence type="ECO:0000256" key="3">
    <source>
        <dbReference type="ARBA" id="ARBA00048462"/>
    </source>
</evidence>
<evidence type="ECO:0000313" key="8">
    <source>
        <dbReference type="Proteomes" id="UP000886800"/>
    </source>
</evidence>
<feature type="active site" evidence="5">
    <location>
        <position position="90"/>
    </location>
</feature>
<proteinExistence type="inferred from homology"/>
<evidence type="ECO:0000256" key="4">
    <source>
        <dbReference type="PIRNR" id="PIRNR000446"/>
    </source>
</evidence>
<dbReference type="SUPFAM" id="SSF55048">
    <property type="entry name" value="Probable ACP-binding domain of malonyl-CoA ACP transacylase"/>
    <property type="match status" value="1"/>
</dbReference>
<dbReference type="AlphaFoldDB" id="A0A9D1WPW3"/>
<dbReference type="PIRSF" id="PIRSF000446">
    <property type="entry name" value="Mct"/>
    <property type="match status" value="1"/>
</dbReference>
<keyword evidence="2 4" id="KW-0012">Acyltransferase</keyword>
<dbReference type="GO" id="GO:0006633">
    <property type="term" value="P:fatty acid biosynthetic process"/>
    <property type="evidence" value="ECO:0007669"/>
    <property type="project" value="TreeGrafter"/>
</dbReference>
<dbReference type="GO" id="GO:0005829">
    <property type="term" value="C:cytosol"/>
    <property type="evidence" value="ECO:0007669"/>
    <property type="project" value="TreeGrafter"/>
</dbReference>
<dbReference type="InterPro" id="IPR016035">
    <property type="entry name" value="Acyl_Trfase/lysoPLipase"/>
</dbReference>
<dbReference type="GO" id="GO:0004314">
    <property type="term" value="F:[acyl-carrier-protein] S-malonyltransferase activity"/>
    <property type="evidence" value="ECO:0007669"/>
    <property type="project" value="UniProtKB-EC"/>
</dbReference>
<protein>
    <recommendedName>
        <fullName evidence="4">Malonyl CoA-acyl carrier protein transacylase</fullName>
        <ecNumber evidence="4">2.3.1.39</ecNumber>
    </recommendedName>
</protein>
<reference evidence="7" key="1">
    <citation type="journal article" date="2021" name="PeerJ">
        <title>Extensive microbial diversity within the chicken gut microbiome revealed by metagenomics and culture.</title>
        <authorList>
            <person name="Gilroy R."/>
            <person name="Ravi A."/>
            <person name="Getino M."/>
            <person name="Pursley I."/>
            <person name="Horton D.L."/>
            <person name="Alikhan N.F."/>
            <person name="Baker D."/>
            <person name="Gharbi K."/>
            <person name="Hall N."/>
            <person name="Watson M."/>
            <person name="Adriaenssens E.M."/>
            <person name="Foster-Nyarko E."/>
            <person name="Jarju S."/>
            <person name="Secka A."/>
            <person name="Antonio M."/>
            <person name="Oren A."/>
            <person name="Chaudhuri R.R."/>
            <person name="La Ragione R."/>
            <person name="Hildebrand F."/>
            <person name="Pallen M.J."/>
        </authorList>
    </citation>
    <scope>NUCLEOTIDE SEQUENCE</scope>
    <source>
        <strain evidence="7">CHK188-5543</strain>
    </source>
</reference>
<comment type="similarity">
    <text evidence="4">Belongs to the fabD family.</text>
</comment>
<dbReference type="Gene3D" id="3.30.70.250">
    <property type="entry name" value="Malonyl-CoA ACP transacylase, ACP-binding"/>
    <property type="match status" value="1"/>
</dbReference>
<gene>
    <name evidence="7" type="ORF">H9736_00605</name>
</gene>
<dbReference type="PANTHER" id="PTHR42681">
    <property type="entry name" value="MALONYL-COA-ACYL CARRIER PROTEIN TRANSACYLASE, MITOCHONDRIAL"/>
    <property type="match status" value="1"/>
</dbReference>
<dbReference type="SMART" id="SM00827">
    <property type="entry name" value="PKS_AT"/>
    <property type="match status" value="1"/>
</dbReference>
<dbReference type="EC" id="2.3.1.39" evidence="4"/>
<evidence type="ECO:0000256" key="2">
    <source>
        <dbReference type="ARBA" id="ARBA00023315"/>
    </source>
</evidence>
<dbReference type="Gene3D" id="3.40.366.10">
    <property type="entry name" value="Malonyl-Coenzyme A Acyl Carrier Protein, domain 2"/>
    <property type="match status" value="1"/>
</dbReference>
<dbReference type="Pfam" id="PF00698">
    <property type="entry name" value="Acyl_transf_1"/>
    <property type="match status" value="1"/>
</dbReference>
<evidence type="ECO:0000259" key="6">
    <source>
        <dbReference type="SMART" id="SM00827"/>
    </source>
</evidence>
<dbReference type="InterPro" id="IPR024925">
    <property type="entry name" value="Malonyl_CoA-ACP_transAc"/>
</dbReference>
<comment type="caution">
    <text evidence="7">The sequence shown here is derived from an EMBL/GenBank/DDBJ whole genome shotgun (WGS) entry which is preliminary data.</text>
</comment>